<keyword evidence="5 8" id="KW-0472">Membrane</keyword>
<evidence type="ECO:0000259" key="9">
    <source>
        <dbReference type="Pfam" id="PF02096"/>
    </source>
</evidence>
<protein>
    <submittedName>
        <fullName evidence="10">ARABIDOPSIS THALIANA HOMOLOG OF YEAST OXIDASE ASSEMBLY 1 (OXA1)</fullName>
    </submittedName>
</protein>
<keyword evidence="11" id="KW-1185">Reference proteome</keyword>
<evidence type="ECO:0000256" key="2">
    <source>
        <dbReference type="ARBA" id="ARBA00010583"/>
    </source>
</evidence>
<dbReference type="EMBL" id="BSYR01000058">
    <property type="protein sequence ID" value="GMJ10980.1"/>
    <property type="molecule type" value="Genomic_DNA"/>
</dbReference>
<dbReference type="PANTHER" id="PTHR12428:SF34">
    <property type="entry name" value="MITOCHONDRIAL INNER MEMBRANE PROTEIN OXA1-LIKE"/>
    <property type="match status" value="1"/>
</dbReference>
<dbReference type="GO" id="GO:0005743">
    <property type="term" value="C:mitochondrial inner membrane"/>
    <property type="evidence" value="ECO:0007669"/>
    <property type="project" value="TreeGrafter"/>
</dbReference>
<name>A0A9W7JBX6_HIBTR</name>
<evidence type="ECO:0000313" key="10">
    <source>
        <dbReference type="EMBL" id="GMJ10980.1"/>
    </source>
</evidence>
<evidence type="ECO:0000256" key="3">
    <source>
        <dbReference type="ARBA" id="ARBA00022692"/>
    </source>
</evidence>
<dbReference type="InterPro" id="IPR004158">
    <property type="entry name" value="DUF247_pln"/>
</dbReference>
<evidence type="ECO:0000313" key="11">
    <source>
        <dbReference type="Proteomes" id="UP001165190"/>
    </source>
</evidence>
<dbReference type="GO" id="GO:0032979">
    <property type="term" value="P:protein insertion into mitochondrial inner membrane from matrix"/>
    <property type="evidence" value="ECO:0007669"/>
    <property type="project" value="TreeGrafter"/>
</dbReference>
<comment type="similarity">
    <text evidence="2">Belongs to the OXA1/ALB3/YidC (TC 2.A.9.2) family.</text>
</comment>
<dbReference type="AlphaFoldDB" id="A0A9W7JBX6"/>
<keyword evidence="3 6" id="KW-0812">Transmembrane</keyword>
<evidence type="ECO:0000256" key="5">
    <source>
        <dbReference type="ARBA" id="ARBA00023136"/>
    </source>
</evidence>
<feature type="transmembrane region" description="Helical" evidence="8">
    <location>
        <begin position="231"/>
        <end position="251"/>
    </location>
</feature>
<dbReference type="InterPro" id="IPR001708">
    <property type="entry name" value="YidC/ALB3/OXA1/COX18"/>
</dbReference>
<comment type="similarity">
    <text evidence="6">Belongs to the OXA1/ALB3/YidC family.</text>
</comment>
<evidence type="ECO:0000256" key="4">
    <source>
        <dbReference type="ARBA" id="ARBA00022989"/>
    </source>
</evidence>
<evidence type="ECO:0000256" key="7">
    <source>
        <dbReference type="SAM" id="MobiDB-lite"/>
    </source>
</evidence>
<dbReference type="GO" id="GO:0032977">
    <property type="term" value="F:membrane insertase activity"/>
    <property type="evidence" value="ECO:0007669"/>
    <property type="project" value="InterPro"/>
</dbReference>
<keyword evidence="4 8" id="KW-1133">Transmembrane helix</keyword>
<feature type="region of interest" description="Disordered" evidence="7">
    <location>
        <begin position="393"/>
        <end position="434"/>
    </location>
</feature>
<dbReference type="CDD" id="cd20069">
    <property type="entry name" value="5TM_Oxa1-like"/>
    <property type="match status" value="1"/>
</dbReference>
<dbReference type="OrthoDB" id="2148490at2759"/>
<feature type="transmembrane region" description="Helical" evidence="8">
    <location>
        <begin position="159"/>
        <end position="179"/>
    </location>
</feature>
<reference evidence="10" key="1">
    <citation type="submission" date="2023-05" db="EMBL/GenBank/DDBJ databases">
        <title>Genome and transcriptome analyses reveal genes involved in the formation of fine ridges on petal epidermal cells in Hibiscus trionum.</title>
        <authorList>
            <person name="Koshimizu S."/>
            <person name="Masuda S."/>
            <person name="Ishii T."/>
            <person name="Shirasu K."/>
            <person name="Hoshino A."/>
            <person name="Arita M."/>
        </authorList>
    </citation>
    <scope>NUCLEOTIDE SEQUENCE</scope>
    <source>
        <strain evidence="10">Hamamatsu line</strain>
    </source>
</reference>
<accession>A0A9W7JBX6</accession>
<sequence length="543" mass="59807">MAFRRSLTSRATIIARRYQPSFAYALHEDDRKNQPSNELQSYQNPGNFAQGRSFGTGFSNSSSGFGVLFQDRMSSQPSFFPSSGGCFYRHMSTTVNDKADKFELIGDVAEVLKDGSVEAVASQAPAVSEVAIAAADCWLPVATLQYAIDAVHSFTGLNWWAAIAVTTLLIRGATLPLLINQLKATSKMTLMRPRLEQIREHMTSKGGDPQAMAEGQYEMTKLFKEYGVTPFTPLKGLFIQGPIFVSFYIAITTMAEKMPSFKCGGAYWFTDLTTPDSLYVLPVLTALTFLITVECNMQEGMEGNPAAATMKNVSRVIALLTVPFTMSFPKAIFCYWITSNLFSLSYGLVLKAPGVKKALGIPEIPNQPAATSPRPSIDLYSALKQTLQQARTAAEQSASGSSAPTKVSNRSTSSSSSTIRQRIKQLEKQVKGRKKSMKSVSFPCKLLGILKVPTLVVSDARTSMLMNLIALKSLSDFINDSAIKNCICFIASLIQTPQDVKESRVRGVLHNYLGSDEKRADLFRRISRELMIDDRENNYEVIF</sequence>
<feature type="transmembrane region" description="Helical" evidence="8">
    <location>
        <begin position="277"/>
        <end position="295"/>
    </location>
</feature>
<gene>
    <name evidence="10" type="ORF">HRI_004767200</name>
</gene>
<evidence type="ECO:0000256" key="1">
    <source>
        <dbReference type="ARBA" id="ARBA00004141"/>
    </source>
</evidence>
<comment type="subcellular location">
    <subcellularLocation>
        <location evidence="1 6">Membrane</location>
        <topology evidence="1 6">Multi-pass membrane protein</topology>
    </subcellularLocation>
</comment>
<comment type="caution">
    <text evidence="10">The sequence shown here is derived from an EMBL/GenBank/DDBJ whole genome shotgun (WGS) entry which is preliminary data.</text>
</comment>
<dbReference type="PANTHER" id="PTHR12428">
    <property type="entry name" value="OXA1"/>
    <property type="match status" value="1"/>
</dbReference>
<feature type="transmembrane region" description="Helical" evidence="8">
    <location>
        <begin position="316"/>
        <end position="338"/>
    </location>
</feature>
<evidence type="ECO:0000256" key="6">
    <source>
        <dbReference type="RuleBase" id="RU003945"/>
    </source>
</evidence>
<dbReference type="Pfam" id="PF03140">
    <property type="entry name" value="DUF247"/>
    <property type="match status" value="1"/>
</dbReference>
<proteinExistence type="inferred from homology"/>
<organism evidence="10 11">
    <name type="scientific">Hibiscus trionum</name>
    <name type="common">Flower of an hour</name>
    <dbReference type="NCBI Taxonomy" id="183268"/>
    <lineage>
        <taxon>Eukaryota</taxon>
        <taxon>Viridiplantae</taxon>
        <taxon>Streptophyta</taxon>
        <taxon>Embryophyta</taxon>
        <taxon>Tracheophyta</taxon>
        <taxon>Spermatophyta</taxon>
        <taxon>Magnoliopsida</taxon>
        <taxon>eudicotyledons</taxon>
        <taxon>Gunneridae</taxon>
        <taxon>Pentapetalae</taxon>
        <taxon>rosids</taxon>
        <taxon>malvids</taxon>
        <taxon>Malvales</taxon>
        <taxon>Malvaceae</taxon>
        <taxon>Malvoideae</taxon>
        <taxon>Hibiscus</taxon>
    </lineage>
</organism>
<feature type="compositionally biased region" description="Polar residues" evidence="7">
    <location>
        <begin position="393"/>
        <end position="410"/>
    </location>
</feature>
<evidence type="ECO:0000256" key="8">
    <source>
        <dbReference type="SAM" id="Phobius"/>
    </source>
</evidence>
<feature type="domain" description="Membrane insertase YidC/Oxa/ALB C-terminal" evidence="9">
    <location>
        <begin position="159"/>
        <end position="347"/>
    </location>
</feature>
<dbReference type="InterPro" id="IPR028055">
    <property type="entry name" value="YidC/Oxa/ALB_C"/>
</dbReference>
<dbReference type="NCBIfam" id="TIGR03592">
    <property type="entry name" value="yidC_oxa1_cterm"/>
    <property type="match status" value="1"/>
</dbReference>
<dbReference type="Pfam" id="PF02096">
    <property type="entry name" value="60KD_IMP"/>
    <property type="match status" value="1"/>
</dbReference>
<dbReference type="Proteomes" id="UP001165190">
    <property type="component" value="Unassembled WGS sequence"/>
</dbReference>